<sequence length="165" mass="17387">MSASSRDSEISPHADGTAFQFECDNPIGIGQTAADLGAGAEKPRVPEVLSINTASTGIDPNQWSAGVTSDGFQFQKMGLVMKAGTAFMLSVPAEMRGRMKIGWSNSGYTLADELVIAGCTSAQANANWLVYPGGFWLKEPGCVPLEVTTDQTNQTINIPIGKTCP</sequence>
<gene>
    <name evidence="1" type="ORF">ACFOW9_05635</name>
</gene>
<name>A0ABV8QZ21_9MICC</name>
<dbReference type="RefSeq" id="WP_230067111.1">
    <property type="nucleotide sequence ID" value="NZ_BAABLL010000003.1"/>
</dbReference>
<comment type="caution">
    <text evidence="1">The sequence shown here is derived from an EMBL/GenBank/DDBJ whole genome shotgun (WGS) entry which is preliminary data.</text>
</comment>
<evidence type="ECO:0000313" key="2">
    <source>
        <dbReference type="Proteomes" id="UP001595773"/>
    </source>
</evidence>
<proteinExistence type="predicted"/>
<accession>A0ABV8QZ21</accession>
<protein>
    <submittedName>
        <fullName evidence="1">Uncharacterized protein</fullName>
    </submittedName>
</protein>
<dbReference type="EMBL" id="JBHSCQ010000006">
    <property type="protein sequence ID" value="MFC4265076.1"/>
    <property type="molecule type" value="Genomic_DNA"/>
</dbReference>
<organism evidence="1 2">
    <name type="scientific">Arthrobacter cryoconiti</name>
    <dbReference type="NCBI Taxonomy" id="748907"/>
    <lineage>
        <taxon>Bacteria</taxon>
        <taxon>Bacillati</taxon>
        <taxon>Actinomycetota</taxon>
        <taxon>Actinomycetes</taxon>
        <taxon>Micrococcales</taxon>
        <taxon>Micrococcaceae</taxon>
        <taxon>Arthrobacter</taxon>
    </lineage>
</organism>
<dbReference type="Proteomes" id="UP001595773">
    <property type="component" value="Unassembled WGS sequence"/>
</dbReference>
<keyword evidence="2" id="KW-1185">Reference proteome</keyword>
<evidence type="ECO:0000313" key="1">
    <source>
        <dbReference type="EMBL" id="MFC4265076.1"/>
    </source>
</evidence>
<reference evidence="2" key="1">
    <citation type="journal article" date="2019" name="Int. J. Syst. Evol. Microbiol.">
        <title>The Global Catalogue of Microorganisms (GCM) 10K type strain sequencing project: providing services to taxonomists for standard genome sequencing and annotation.</title>
        <authorList>
            <consortium name="The Broad Institute Genomics Platform"/>
            <consortium name="The Broad Institute Genome Sequencing Center for Infectious Disease"/>
            <person name="Wu L."/>
            <person name="Ma J."/>
        </authorList>
    </citation>
    <scope>NUCLEOTIDE SEQUENCE [LARGE SCALE GENOMIC DNA]</scope>
    <source>
        <strain evidence="2">CGMCC 1.10698</strain>
    </source>
</reference>